<feature type="region of interest" description="Disordered" evidence="1">
    <location>
        <begin position="458"/>
        <end position="480"/>
    </location>
</feature>
<reference evidence="2" key="1">
    <citation type="submission" date="2022-08" db="EMBL/GenBank/DDBJ databases">
        <authorList>
            <consortium name="DOE Joint Genome Institute"/>
            <person name="Min B."/>
            <person name="Riley R."/>
            <person name="Sierra-Patev S."/>
            <person name="Naranjo-Ortiz M."/>
            <person name="Looney B."/>
            <person name="Konkel Z."/>
            <person name="Slot J.C."/>
            <person name="Sakamoto Y."/>
            <person name="Steenwyk J.L."/>
            <person name="Rokas A."/>
            <person name="Carro J."/>
            <person name="Camarero S."/>
            <person name="Ferreira P."/>
            <person name="Molpeceres G."/>
            <person name="Ruiz-Duenas F.J."/>
            <person name="Serrano A."/>
            <person name="Henrissat B."/>
            <person name="Drula E."/>
            <person name="Hughes K.W."/>
            <person name="Mata J.L."/>
            <person name="Ishikawa N.K."/>
            <person name="Vargas-Isla R."/>
            <person name="Ushijima S."/>
            <person name="Smith C.A."/>
            <person name="Ahrendt S."/>
            <person name="Andreopoulos W."/>
            <person name="He G."/>
            <person name="Labutti K."/>
            <person name="Lipzen A."/>
            <person name="Ng V."/>
            <person name="Sandor L."/>
            <person name="Barry K."/>
            <person name="Martinez A.T."/>
            <person name="Xiao Y."/>
            <person name="Gibbons J.G."/>
            <person name="Terashima K."/>
            <person name="Hibbett D.S."/>
            <person name="Grigoriev I.V."/>
        </authorList>
    </citation>
    <scope>NUCLEOTIDE SEQUENCE</scope>
    <source>
        <strain evidence="2">Sp2 HRB7682 ss15</strain>
    </source>
</reference>
<feature type="compositionally biased region" description="Polar residues" evidence="1">
    <location>
        <begin position="134"/>
        <end position="147"/>
    </location>
</feature>
<evidence type="ECO:0000313" key="3">
    <source>
        <dbReference type="Proteomes" id="UP001150238"/>
    </source>
</evidence>
<proteinExistence type="predicted"/>
<comment type="caution">
    <text evidence="2">The sequence shown here is derived from an EMBL/GenBank/DDBJ whole genome shotgun (WGS) entry which is preliminary data.</text>
</comment>
<gene>
    <name evidence="2" type="ORF">C8J55DRAFT_513127</name>
</gene>
<feature type="region of interest" description="Disordered" evidence="1">
    <location>
        <begin position="68"/>
        <end position="92"/>
    </location>
</feature>
<feature type="region of interest" description="Disordered" evidence="1">
    <location>
        <begin position="134"/>
        <end position="156"/>
    </location>
</feature>
<reference evidence="2" key="2">
    <citation type="journal article" date="2023" name="Proc. Natl. Acad. Sci. U.S.A.">
        <title>A global phylogenomic analysis of the shiitake genus Lentinula.</title>
        <authorList>
            <person name="Sierra-Patev S."/>
            <person name="Min B."/>
            <person name="Naranjo-Ortiz M."/>
            <person name="Looney B."/>
            <person name="Konkel Z."/>
            <person name="Slot J.C."/>
            <person name="Sakamoto Y."/>
            <person name="Steenwyk J.L."/>
            <person name="Rokas A."/>
            <person name="Carro J."/>
            <person name="Camarero S."/>
            <person name="Ferreira P."/>
            <person name="Molpeceres G."/>
            <person name="Ruiz-Duenas F.J."/>
            <person name="Serrano A."/>
            <person name="Henrissat B."/>
            <person name="Drula E."/>
            <person name="Hughes K.W."/>
            <person name="Mata J.L."/>
            <person name="Ishikawa N.K."/>
            <person name="Vargas-Isla R."/>
            <person name="Ushijima S."/>
            <person name="Smith C.A."/>
            <person name="Donoghue J."/>
            <person name="Ahrendt S."/>
            <person name="Andreopoulos W."/>
            <person name="He G."/>
            <person name="LaButti K."/>
            <person name="Lipzen A."/>
            <person name="Ng V."/>
            <person name="Riley R."/>
            <person name="Sandor L."/>
            <person name="Barry K."/>
            <person name="Martinez A.T."/>
            <person name="Xiao Y."/>
            <person name="Gibbons J.G."/>
            <person name="Terashima K."/>
            <person name="Grigoriev I.V."/>
            <person name="Hibbett D."/>
        </authorList>
    </citation>
    <scope>NUCLEOTIDE SEQUENCE</scope>
    <source>
        <strain evidence="2">Sp2 HRB7682 ss15</strain>
    </source>
</reference>
<accession>A0A9W9AF99</accession>
<dbReference type="Proteomes" id="UP001150238">
    <property type="component" value="Unassembled WGS sequence"/>
</dbReference>
<evidence type="ECO:0000313" key="2">
    <source>
        <dbReference type="EMBL" id="KAJ4480548.1"/>
    </source>
</evidence>
<protein>
    <submittedName>
        <fullName evidence="2">Uncharacterized protein</fullName>
    </submittedName>
</protein>
<feature type="compositionally biased region" description="Basic and acidic residues" evidence="1">
    <location>
        <begin position="1"/>
        <end position="12"/>
    </location>
</feature>
<feature type="compositionally biased region" description="Basic and acidic residues" evidence="1">
    <location>
        <begin position="193"/>
        <end position="207"/>
    </location>
</feature>
<feature type="region of interest" description="Disordered" evidence="1">
    <location>
        <begin position="1"/>
        <end position="23"/>
    </location>
</feature>
<feature type="compositionally biased region" description="Basic and acidic residues" evidence="1">
    <location>
        <begin position="176"/>
        <end position="186"/>
    </location>
</feature>
<evidence type="ECO:0000256" key="1">
    <source>
        <dbReference type="SAM" id="MobiDB-lite"/>
    </source>
</evidence>
<dbReference type="AlphaFoldDB" id="A0A9W9AF99"/>
<feature type="region of interest" description="Disordered" evidence="1">
    <location>
        <begin position="549"/>
        <end position="572"/>
    </location>
</feature>
<feature type="compositionally biased region" description="Polar residues" evidence="1">
    <location>
        <begin position="208"/>
        <end position="238"/>
    </location>
</feature>
<feature type="compositionally biased region" description="Basic and acidic residues" evidence="1">
    <location>
        <begin position="468"/>
        <end position="480"/>
    </location>
</feature>
<dbReference type="EMBL" id="JANVFS010000015">
    <property type="protein sequence ID" value="KAJ4480548.1"/>
    <property type="molecule type" value="Genomic_DNA"/>
</dbReference>
<feature type="region of interest" description="Disordered" evidence="1">
    <location>
        <begin position="377"/>
        <end position="397"/>
    </location>
</feature>
<sequence length="692" mass="76310">MTDNNRGRELHSPLRSPQMGRAQNKQPYLLMAPCRRSQIVSTTGVSRQKLVTSPCEDISRQCSALSNCKNTTSGTFSNPGSRSSTSKSSALPTQNARIIKGGLDQSNYQASKNSLLDRLATQPTGDLRKRVIQANSHTQVSSSPQHSENLEVKMPDRQGLRTSLSMKLEPEMGCEIGERASRRKTLEPTPQREIAETRPTKEYRERNLQNAPSRTRTSLTGPQMHLSSSPYSHRNTGGLSKRLKTSDSILATPLRASNKVELTPSSRRGSGSQFSVMNTSSSRKYMHWMPPTTSQKHHDRPQINSRLANLPHLPSLHPPRTFLIRIHGVKPGEPQQMQSPSHSPTVAANSLHMKNMSVGSSTTPSLASTIMSSTTTRLYDNSSGRDEISCLTSSSTPKLPGSETCTYSLLGHISQSQLSLRPEQTKRVCTLATEPERYAGSSIEGTAMAVNGSTSALHAASPDMGHTTAEKRPGSDRKMTESSTSCSFVAHFWKAAVDFVSNRLGVYEQIEERSETEGENVGRVENPSLSRFTRGFGFRDKVELLRSRTTSFTESDDPLPRPASTEFENPPWHTIQENPHLFRVQTPITADHLEALSKAHSDQPSVKSVVVGLKEGFWPWASTRPSDDFSITWNNLWASLPSEKEQDFVNTQGELEAQSQPFGTDLLPGMHSTPAIAVPKPVPNHAQRHYVS</sequence>
<name>A0A9W9AF99_9AGAR</name>
<feature type="region of interest" description="Disordered" evidence="1">
    <location>
        <begin position="169"/>
        <end position="251"/>
    </location>
</feature>
<organism evidence="2 3">
    <name type="scientific">Lentinula lateritia</name>
    <dbReference type="NCBI Taxonomy" id="40482"/>
    <lineage>
        <taxon>Eukaryota</taxon>
        <taxon>Fungi</taxon>
        <taxon>Dikarya</taxon>
        <taxon>Basidiomycota</taxon>
        <taxon>Agaricomycotina</taxon>
        <taxon>Agaricomycetes</taxon>
        <taxon>Agaricomycetidae</taxon>
        <taxon>Agaricales</taxon>
        <taxon>Marasmiineae</taxon>
        <taxon>Omphalotaceae</taxon>
        <taxon>Lentinula</taxon>
    </lineage>
</organism>